<dbReference type="AlphaFoldDB" id="A0A811SCN9"/>
<dbReference type="OrthoDB" id="2012779at2759"/>
<keyword evidence="2" id="KW-1185">Reference proteome</keyword>
<reference evidence="1" key="1">
    <citation type="submission" date="2020-10" db="EMBL/GenBank/DDBJ databases">
        <authorList>
            <person name="Han B."/>
            <person name="Lu T."/>
            <person name="Zhao Q."/>
            <person name="Huang X."/>
            <person name="Zhao Y."/>
        </authorList>
    </citation>
    <scope>NUCLEOTIDE SEQUENCE</scope>
</reference>
<evidence type="ECO:0000313" key="2">
    <source>
        <dbReference type="Proteomes" id="UP000604825"/>
    </source>
</evidence>
<dbReference type="PANTHER" id="PTHR36712">
    <property type="entry name" value="TRANSMEMBRANE PROTEIN"/>
    <property type="match status" value="1"/>
</dbReference>
<dbReference type="PANTHER" id="PTHR36712:SF1">
    <property type="entry name" value="TRANSMEMBRANE PROTEIN"/>
    <property type="match status" value="1"/>
</dbReference>
<dbReference type="EMBL" id="CAJGYO010000019">
    <property type="protein sequence ID" value="CAD6340458.1"/>
    <property type="molecule type" value="Genomic_DNA"/>
</dbReference>
<sequence length="130" mass="14209">MSLPLAHPVTFLPPGYSVELTDVPLILSPQKAAFSCTAVEGWISFINGTRAGISRADQYYASYPTGTELLTDTAKLYKAALGNCFEIDDWGPIEFSIMAKHFDRQGKPPYAYHAQYLAHLLSHGQLDGSG</sequence>
<evidence type="ECO:0000313" key="1">
    <source>
        <dbReference type="EMBL" id="CAD6340458.1"/>
    </source>
</evidence>
<accession>A0A811SCN9</accession>
<protein>
    <submittedName>
        <fullName evidence="1">Uncharacterized protein</fullName>
    </submittedName>
</protein>
<dbReference type="Proteomes" id="UP000604825">
    <property type="component" value="Unassembled WGS sequence"/>
</dbReference>
<comment type="caution">
    <text evidence="1">The sequence shown here is derived from an EMBL/GenBank/DDBJ whole genome shotgun (WGS) entry which is preliminary data.</text>
</comment>
<name>A0A811SCN9_9POAL</name>
<gene>
    <name evidence="1" type="ORF">NCGR_LOCUS64556</name>
</gene>
<proteinExistence type="predicted"/>
<organism evidence="1 2">
    <name type="scientific">Miscanthus lutarioriparius</name>
    <dbReference type="NCBI Taxonomy" id="422564"/>
    <lineage>
        <taxon>Eukaryota</taxon>
        <taxon>Viridiplantae</taxon>
        <taxon>Streptophyta</taxon>
        <taxon>Embryophyta</taxon>
        <taxon>Tracheophyta</taxon>
        <taxon>Spermatophyta</taxon>
        <taxon>Magnoliopsida</taxon>
        <taxon>Liliopsida</taxon>
        <taxon>Poales</taxon>
        <taxon>Poaceae</taxon>
        <taxon>PACMAD clade</taxon>
        <taxon>Panicoideae</taxon>
        <taxon>Andropogonodae</taxon>
        <taxon>Andropogoneae</taxon>
        <taxon>Saccharinae</taxon>
        <taxon>Miscanthus</taxon>
    </lineage>
</organism>